<protein>
    <submittedName>
        <fullName evidence="1">Uncharacterized protein</fullName>
    </submittedName>
</protein>
<reference evidence="1 2" key="1">
    <citation type="submission" date="2021-06" db="EMBL/GenBank/DDBJ databases">
        <title>Caerostris darwini draft genome.</title>
        <authorList>
            <person name="Kono N."/>
            <person name="Arakawa K."/>
        </authorList>
    </citation>
    <scope>NUCLEOTIDE SEQUENCE [LARGE SCALE GENOMIC DNA]</scope>
</reference>
<evidence type="ECO:0000313" key="1">
    <source>
        <dbReference type="EMBL" id="GIY46534.1"/>
    </source>
</evidence>
<sequence>MIFSGVTIHYSHPTYLCTQKNVPIIIILLYAGRNVKPVFSRARVFASYRTTTGSIAWSQRTTSHGEGLCRLGFRNLWQSAKLLCFTGVEVSVVSCGENISLFQVQHPGCHGDWRKDRLAKCARFRSCALMQVVEGVDVDAKGFYKILLS</sequence>
<comment type="caution">
    <text evidence="1">The sequence shown here is derived from an EMBL/GenBank/DDBJ whole genome shotgun (WGS) entry which is preliminary data.</text>
</comment>
<dbReference type="EMBL" id="BPLQ01009775">
    <property type="protein sequence ID" value="GIY46534.1"/>
    <property type="molecule type" value="Genomic_DNA"/>
</dbReference>
<dbReference type="AlphaFoldDB" id="A0AAV4TKA4"/>
<name>A0AAV4TKA4_9ARAC</name>
<keyword evidence="2" id="KW-1185">Reference proteome</keyword>
<proteinExistence type="predicted"/>
<evidence type="ECO:0000313" key="2">
    <source>
        <dbReference type="Proteomes" id="UP001054837"/>
    </source>
</evidence>
<accession>A0AAV4TKA4</accession>
<dbReference type="Proteomes" id="UP001054837">
    <property type="component" value="Unassembled WGS sequence"/>
</dbReference>
<organism evidence="1 2">
    <name type="scientific">Caerostris darwini</name>
    <dbReference type="NCBI Taxonomy" id="1538125"/>
    <lineage>
        <taxon>Eukaryota</taxon>
        <taxon>Metazoa</taxon>
        <taxon>Ecdysozoa</taxon>
        <taxon>Arthropoda</taxon>
        <taxon>Chelicerata</taxon>
        <taxon>Arachnida</taxon>
        <taxon>Araneae</taxon>
        <taxon>Araneomorphae</taxon>
        <taxon>Entelegynae</taxon>
        <taxon>Araneoidea</taxon>
        <taxon>Araneidae</taxon>
        <taxon>Caerostris</taxon>
    </lineage>
</organism>
<gene>
    <name evidence="1" type="ORF">CDAR_490111</name>
</gene>